<evidence type="ECO:0000313" key="2">
    <source>
        <dbReference type="EMBL" id="PNI28197.1"/>
    </source>
</evidence>
<comment type="caution">
    <text evidence="2">The sequence shown here is derived from an EMBL/GenBank/DDBJ whole genome shotgun (WGS) entry which is preliminary data.</text>
</comment>
<gene>
    <name evidence="2" type="ORF">CK820_G0042789</name>
</gene>
<protein>
    <submittedName>
        <fullName evidence="2">PIEZO2 isoform 2</fullName>
    </submittedName>
</protein>
<feature type="signal peptide" evidence="1">
    <location>
        <begin position="1"/>
        <end position="20"/>
    </location>
</feature>
<dbReference type="EMBL" id="NBAG03000406">
    <property type="protein sequence ID" value="PNI28197.1"/>
    <property type="molecule type" value="Genomic_DNA"/>
</dbReference>
<evidence type="ECO:0000256" key="1">
    <source>
        <dbReference type="SAM" id="SignalP"/>
    </source>
</evidence>
<evidence type="ECO:0000313" key="3">
    <source>
        <dbReference type="Proteomes" id="UP000236370"/>
    </source>
</evidence>
<proteinExistence type="predicted"/>
<reference evidence="2 3" key="1">
    <citation type="submission" date="2017-12" db="EMBL/GenBank/DDBJ databases">
        <title>High-resolution comparative analysis of great ape genomes.</title>
        <authorList>
            <person name="Pollen A."/>
            <person name="Hastie A."/>
            <person name="Hormozdiari F."/>
            <person name="Dougherty M."/>
            <person name="Liu R."/>
            <person name="Chaisson M."/>
            <person name="Hoppe E."/>
            <person name="Hill C."/>
            <person name="Pang A."/>
            <person name="Hillier L."/>
            <person name="Baker C."/>
            <person name="Armstrong J."/>
            <person name="Shendure J."/>
            <person name="Paten B."/>
            <person name="Wilson R."/>
            <person name="Chao H."/>
            <person name="Schneider V."/>
            <person name="Ventura M."/>
            <person name="Kronenberg Z."/>
            <person name="Murali S."/>
            <person name="Gordon D."/>
            <person name="Cantsilieris S."/>
            <person name="Munson K."/>
            <person name="Nelson B."/>
            <person name="Raja A."/>
            <person name="Underwood J."/>
            <person name="Diekhans M."/>
            <person name="Fiddes I."/>
            <person name="Haussler D."/>
            <person name="Eichler E."/>
        </authorList>
    </citation>
    <scope>NUCLEOTIDE SEQUENCE [LARGE SCALE GENOMIC DNA]</scope>
    <source>
        <strain evidence="2">Yerkes chimp pedigree #C0471</strain>
    </source>
</reference>
<accession>A0A2J8JZL1</accession>
<dbReference type="Proteomes" id="UP000236370">
    <property type="component" value="Unassembled WGS sequence"/>
</dbReference>
<sequence length="92" mass="10450">WWSSMTKSVPQVWGSWLAMAFRLHVRPCLDVHPDLQHGRGLVVHWQSPSDLPSQDVLWRIFKGNLPVAASPCLQFENGLEPLARDSGYLECP</sequence>
<organism evidence="2 3">
    <name type="scientific">Pan troglodytes</name>
    <name type="common">Chimpanzee</name>
    <dbReference type="NCBI Taxonomy" id="9598"/>
    <lineage>
        <taxon>Eukaryota</taxon>
        <taxon>Metazoa</taxon>
        <taxon>Chordata</taxon>
        <taxon>Craniata</taxon>
        <taxon>Vertebrata</taxon>
        <taxon>Euteleostomi</taxon>
        <taxon>Mammalia</taxon>
        <taxon>Eutheria</taxon>
        <taxon>Euarchontoglires</taxon>
        <taxon>Primates</taxon>
        <taxon>Haplorrhini</taxon>
        <taxon>Catarrhini</taxon>
        <taxon>Hominidae</taxon>
        <taxon>Pan</taxon>
    </lineage>
</organism>
<feature type="non-terminal residue" evidence="2">
    <location>
        <position position="1"/>
    </location>
</feature>
<feature type="chain" id="PRO_5014365249" evidence="1">
    <location>
        <begin position="21"/>
        <end position="92"/>
    </location>
</feature>
<dbReference type="AlphaFoldDB" id="A0A2J8JZL1"/>
<keyword evidence="1" id="KW-0732">Signal</keyword>
<name>A0A2J8JZL1_PANTR</name>